<evidence type="ECO:0000259" key="3">
    <source>
        <dbReference type="PROSITE" id="PS50126"/>
    </source>
</evidence>
<dbReference type="Proteomes" id="UP000783588">
    <property type="component" value="Unassembled WGS sequence"/>
</dbReference>
<accession>A0ABS6EQC3</accession>
<name>A0ABS6EQC3_9FIRM</name>
<dbReference type="RefSeq" id="WP_216469360.1">
    <property type="nucleotide sequence ID" value="NZ_JAHLQI010000002.1"/>
</dbReference>
<feature type="domain" description="S1 motif" evidence="3">
    <location>
        <begin position="114"/>
        <end position="183"/>
    </location>
</feature>
<dbReference type="EMBL" id="JAHLQI010000002">
    <property type="protein sequence ID" value="MBU5489703.1"/>
    <property type="molecule type" value="Genomic_DNA"/>
</dbReference>
<comment type="caution">
    <text evidence="4">The sequence shown here is derived from an EMBL/GenBank/DDBJ whole genome shotgun (WGS) entry which is preliminary data.</text>
</comment>
<evidence type="ECO:0000313" key="5">
    <source>
        <dbReference type="Proteomes" id="UP000783588"/>
    </source>
</evidence>
<dbReference type="PROSITE" id="PS50126">
    <property type="entry name" value="S1"/>
    <property type="match status" value="2"/>
</dbReference>
<organism evidence="4 5">
    <name type="scientific">Butyricicoccus intestinisimiae</name>
    <dbReference type="NCBI Taxonomy" id="2841509"/>
    <lineage>
        <taxon>Bacteria</taxon>
        <taxon>Bacillati</taxon>
        <taxon>Bacillota</taxon>
        <taxon>Clostridia</taxon>
        <taxon>Eubacteriales</taxon>
        <taxon>Butyricicoccaceae</taxon>
        <taxon>Butyricicoccus</taxon>
    </lineage>
</organism>
<dbReference type="SMART" id="SM00316">
    <property type="entry name" value="S1"/>
    <property type="match status" value="2"/>
</dbReference>
<dbReference type="InterPro" id="IPR003029">
    <property type="entry name" value="S1_domain"/>
</dbReference>
<keyword evidence="1" id="KW-0689">Ribosomal protein</keyword>
<evidence type="ECO:0000256" key="2">
    <source>
        <dbReference type="ARBA" id="ARBA00023274"/>
    </source>
</evidence>
<dbReference type="Pfam" id="PF00575">
    <property type="entry name" value="S1"/>
    <property type="match status" value="1"/>
</dbReference>
<evidence type="ECO:0000313" key="4">
    <source>
        <dbReference type="EMBL" id="MBU5489703.1"/>
    </source>
</evidence>
<keyword evidence="2" id="KW-0687">Ribonucleoprotein</keyword>
<feature type="domain" description="S1 motif" evidence="3">
    <location>
        <begin position="199"/>
        <end position="228"/>
    </location>
</feature>
<gene>
    <name evidence="4" type="ORF">KQI75_03510</name>
</gene>
<keyword evidence="5" id="KW-1185">Reference proteome</keyword>
<proteinExistence type="predicted"/>
<dbReference type="PANTHER" id="PTHR10724">
    <property type="entry name" value="30S RIBOSOMAL PROTEIN S1"/>
    <property type="match status" value="1"/>
</dbReference>
<reference evidence="4 5" key="1">
    <citation type="submission" date="2021-06" db="EMBL/GenBank/DDBJ databases">
        <authorList>
            <person name="Sun Q."/>
            <person name="Li D."/>
        </authorList>
    </citation>
    <scope>NUCLEOTIDE SEQUENCE [LARGE SCALE GENOMIC DNA]</scope>
    <source>
        <strain evidence="4 5">MSJd-7</strain>
    </source>
</reference>
<sequence length="306" mass="33297">MQTDYAPECLHTDVPSKEALLAAAQDGSILQATAARCDVQHNLILPLDGMTGIMPREECALGIDTGTTREIAILSRVGKPVSFQVLCIRGDVAYVSRKRAQQRAFEQLLHKRPGDILPVRVTHLEPFGAFVDAGCGLVSLIGIENLSVSRIFHPSDRVQVGQQLYAVLSGIDADTGRISLTHRELLGTWAENAAQFAAGETVCGIVRSVEDYGVFIELAPNLSGLAELRFPVAAGDLVSCYIKSILPERMKIKLNLIDRIGTAPVPPPPLPYFITSGHISRWQYSPPCCAARHICTEFDEPSIEDL</sequence>
<dbReference type="InterPro" id="IPR050437">
    <property type="entry name" value="Ribos_protein_bS1-like"/>
</dbReference>
<protein>
    <submittedName>
        <fullName evidence="4">S1 RNA-binding domain-containing protein</fullName>
    </submittedName>
</protein>
<dbReference type="PANTHER" id="PTHR10724:SF7">
    <property type="entry name" value="SMALL RIBOSOMAL SUBUNIT PROTEIN BS1C"/>
    <property type="match status" value="1"/>
</dbReference>
<evidence type="ECO:0000256" key="1">
    <source>
        <dbReference type="ARBA" id="ARBA00022980"/>
    </source>
</evidence>